<dbReference type="OrthoDB" id="5190783at2"/>
<accession>A0A4P7IF75</accession>
<dbReference type="EMBL" id="CP038436">
    <property type="protein sequence ID" value="QBX55915.1"/>
    <property type="molecule type" value="Genomic_DNA"/>
</dbReference>
<dbReference type="AlphaFoldDB" id="A0A4P7IF75"/>
<name>A0A4P7IF75_9ACTN</name>
<gene>
    <name evidence="1" type="ORF">EXE58_10880</name>
</gene>
<dbReference type="KEGG" id="nsn:EXE58_10880"/>
<dbReference type="RefSeq" id="WP_135267906.1">
    <property type="nucleotide sequence ID" value="NZ_CP038436.1"/>
</dbReference>
<organism evidence="1 2">
    <name type="scientific">Nocardioides seonyuensis</name>
    <dbReference type="NCBI Taxonomy" id="2518371"/>
    <lineage>
        <taxon>Bacteria</taxon>
        <taxon>Bacillati</taxon>
        <taxon>Actinomycetota</taxon>
        <taxon>Actinomycetes</taxon>
        <taxon>Propionibacteriales</taxon>
        <taxon>Nocardioidaceae</taxon>
        <taxon>Nocardioides</taxon>
    </lineage>
</organism>
<evidence type="ECO:0008006" key="3">
    <source>
        <dbReference type="Google" id="ProtNLM"/>
    </source>
</evidence>
<sequence>MTTVHEALSRPVIEVIDELAGMISIDGGRLELREASPDRLRFDLVLQDAECAECVMPRAYLEGILTTRLAQVSSSPPEVQISDPREPAE</sequence>
<evidence type="ECO:0000313" key="1">
    <source>
        <dbReference type="EMBL" id="QBX55915.1"/>
    </source>
</evidence>
<evidence type="ECO:0000313" key="2">
    <source>
        <dbReference type="Proteomes" id="UP000294853"/>
    </source>
</evidence>
<protein>
    <recommendedName>
        <fullName evidence="3">NifU family protein</fullName>
    </recommendedName>
</protein>
<dbReference type="Proteomes" id="UP000294853">
    <property type="component" value="Chromosome"/>
</dbReference>
<reference evidence="1 2" key="1">
    <citation type="submission" date="2019-03" db="EMBL/GenBank/DDBJ databases">
        <title>Three New Species of Nocardioides, Nocardioides euryhalodurans sp. nov., Nocardioides seonyuensis sp. nov. and Nocardioides eburneoflavus sp. nov. Iolated from Soil.</title>
        <authorList>
            <person name="Roh S.G."/>
            <person name="Lee C."/>
            <person name="Kim M.-K."/>
            <person name="Kim S.B."/>
        </authorList>
    </citation>
    <scope>NUCLEOTIDE SEQUENCE [LARGE SCALE GENOMIC DNA]</scope>
    <source>
        <strain evidence="1 2">MMS17-SY207-3</strain>
    </source>
</reference>
<keyword evidence="2" id="KW-1185">Reference proteome</keyword>
<proteinExistence type="predicted"/>